<protein>
    <recommendedName>
        <fullName evidence="2">D-alanyl-D-alanine carboxypeptidase-like core domain-containing protein</fullName>
    </recommendedName>
</protein>
<evidence type="ECO:0000256" key="1">
    <source>
        <dbReference type="SAM" id="SignalP"/>
    </source>
</evidence>
<dbReference type="PANTHER" id="PTHR34385">
    <property type="entry name" value="D-ALANYL-D-ALANINE CARBOXYPEPTIDASE"/>
    <property type="match status" value="1"/>
</dbReference>
<dbReference type="RefSeq" id="WP_066545166.1">
    <property type="nucleotide sequence ID" value="NZ_MASJ01000016.1"/>
</dbReference>
<dbReference type="PROSITE" id="PS51257">
    <property type="entry name" value="PROKAR_LIPOPROTEIN"/>
    <property type="match status" value="1"/>
</dbReference>
<dbReference type="AlphaFoldDB" id="A0A1C0YDB6"/>
<evidence type="ECO:0000259" key="2">
    <source>
        <dbReference type="Pfam" id="PF02557"/>
    </source>
</evidence>
<feature type="signal peptide" evidence="1">
    <location>
        <begin position="1"/>
        <end position="22"/>
    </location>
</feature>
<dbReference type="STRING" id="33978.A6M13_13925"/>
<keyword evidence="1" id="KW-0732">Signal</keyword>
<feature type="chain" id="PRO_5038577772" description="D-alanyl-D-alanine carboxypeptidase-like core domain-containing protein" evidence="1">
    <location>
        <begin position="23"/>
        <end position="276"/>
    </location>
</feature>
<feature type="domain" description="D-alanyl-D-alanine carboxypeptidase-like core" evidence="2">
    <location>
        <begin position="88"/>
        <end position="198"/>
    </location>
</feature>
<gene>
    <name evidence="3" type="ORF">A6M13_13925</name>
</gene>
<dbReference type="OrthoDB" id="9792074at2"/>
<dbReference type="CDD" id="cd14852">
    <property type="entry name" value="LD-carboxypeptidase"/>
    <property type="match status" value="1"/>
</dbReference>
<dbReference type="InterPro" id="IPR009045">
    <property type="entry name" value="Zn_M74/Hedgehog-like"/>
</dbReference>
<dbReference type="GO" id="GO:0008233">
    <property type="term" value="F:peptidase activity"/>
    <property type="evidence" value="ECO:0007669"/>
    <property type="project" value="InterPro"/>
</dbReference>
<dbReference type="InterPro" id="IPR052179">
    <property type="entry name" value="DD-CPase-like"/>
</dbReference>
<dbReference type="InterPro" id="IPR058193">
    <property type="entry name" value="VanY/YodJ_core_dom"/>
</dbReference>
<dbReference type="GO" id="GO:0006508">
    <property type="term" value="P:proteolysis"/>
    <property type="evidence" value="ECO:0007669"/>
    <property type="project" value="InterPro"/>
</dbReference>
<proteinExistence type="predicted"/>
<dbReference type="Pfam" id="PF02557">
    <property type="entry name" value="VanY"/>
    <property type="match status" value="1"/>
</dbReference>
<keyword evidence="4" id="KW-1185">Reference proteome</keyword>
<dbReference type="EMBL" id="MASJ01000016">
    <property type="protein sequence ID" value="OCS85141.1"/>
    <property type="molecule type" value="Genomic_DNA"/>
</dbReference>
<dbReference type="InterPro" id="IPR003709">
    <property type="entry name" value="VanY-like_core_dom"/>
</dbReference>
<sequence>MKKTYYVLVAATLLLGACTAEQKPQAEPIVEAIEPVITTQQITVTPQQVYTGDTVLINHTHAIQQEPTNIQQWQQEQLALGSADLSLHIHAPLTAMLTAAQQDGVDQFVMNNGYRSVADQQLLYEQKGSELALPAGYSEHHLGLAVDINSRNGLMEHTAEGAWLAENSWAYGFILRYPADKTEITGIAYEAWHFRYVGLPHSYIMQKENWALEEYIAYLQQHKQYRTTYNDIAYEVQYIPVSAPTTVEILKDVLYNVSGDNAGGVLITTQQQFARQ</sequence>
<dbReference type="PANTHER" id="PTHR34385:SF1">
    <property type="entry name" value="PEPTIDOGLYCAN L-ALANYL-D-GLUTAMATE ENDOPEPTIDASE CWLK"/>
    <property type="match status" value="1"/>
</dbReference>
<dbReference type="Proteomes" id="UP000093199">
    <property type="component" value="Unassembled WGS sequence"/>
</dbReference>
<dbReference type="Gene3D" id="3.30.200.180">
    <property type="match status" value="1"/>
</dbReference>
<reference evidence="3 4" key="1">
    <citation type="submission" date="2016-07" db="EMBL/GenBank/DDBJ databases">
        <title>Caryophanon tenue genome sequencing.</title>
        <authorList>
            <person name="Verma A."/>
            <person name="Pal Y."/>
            <person name="Krishnamurthi S."/>
        </authorList>
    </citation>
    <scope>NUCLEOTIDE SEQUENCE [LARGE SCALE GENOMIC DNA]</scope>
    <source>
        <strain evidence="3 4">DSM 14152</strain>
    </source>
</reference>
<name>A0A1C0YDB6_9BACL</name>
<dbReference type="SUPFAM" id="SSF55166">
    <property type="entry name" value="Hedgehog/DD-peptidase"/>
    <property type="match status" value="1"/>
</dbReference>
<accession>A0A1C0YDB6</accession>
<evidence type="ECO:0000313" key="3">
    <source>
        <dbReference type="EMBL" id="OCS85141.1"/>
    </source>
</evidence>
<comment type="caution">
    <text evidence="3">The sequence shown here is derived from an EMBL/GenBank/DDBJ whole genome shotgun (WGS) entry which is preliminary data.</text>
</comment>
<organism evidence="3 4">
    <name type="scientific">Caryophanon tenue</name>
    <dbReference type="NCBI Taxonomy" id="33978"/>
    <lineage>
        <taxon>Bacteria</taxon>
        <taxon>Bacillati</taxon>
        <taxon>Bacillota</taxon>
        <taxon>Bacilli</taxon>
        <taxon>Bacillales</taxon>
        <taxon>Caryophanaceae</taxon>
        <taxon>Caryophanon</taxon>
    </lineage>
</organism>
<evidence type="ECO:0000313" key="4">
    <source>
        <dbReference type="Proteomes" id="UP000093199"/>
    </source>
</evidence>
<dbReference type="Gene3D" id="3.30.1380.10">
    <property type="match status" value="1"/>
</dbReference>